<sequence>MTRYFSFTDDKSDKFWQIDTHDTSFTVTFGKRGTTGQSQVKTFDTADRCQREADKLIREKTAKGYVESGDSQPITSQPRVATLRPASADKEAEIATLTRYDELIQQAPMAALLPFLQRVDTRHYEALRKKIKEARRYWCDYVVLKTIPTGVNKETVRQEWGHRGSWPQRIMISLSGVALLSMSELKPFDGVARLLIGADKEFRELARQLLEWAKPDWLGDFLLQQAGESWTTIGYHKLREFEAAGLVSYNPELFARSATTFSNWNSENTNRNERTYRYHIESLARDEQLVTRELPAIFDYPTEIHTYTYAFQGAKKEWVYHPVWPLVFEQWLTEGKIDRLWFLERCLSVQTKDWNINLRTFFRKQFETANPTTAELLALQPALLPLLAAQHPHVVNWSIGLIKTSSNDPDFQTDEFLEWVAAVMMRADCKTGLKTLLSLLERTAKTGPQYRPTICIRLADVFAVNDLPLQTKAAQLLTIYGDPSDPDLQSALQTYAGQMLGNVSIDLQTFLTKTDTTFADAADSSATYQYVPGKPVERLVMDQAVTLPDTWNDFLFLIGQFIGSNDPLDCEILMNALILPPANMPADFQEQLKVYHKKLTKTYFQSQVKQQTSMFLLHWLHGGMGQFTLSAHTTVQTLDLQFNRLQHVRQKWKAGSTLPLLSFPTHAPHWIAPKTLVERLLAYQQAGEAIVPLDLAIAIARMPREETAEAITLCNELTPPLASLMRYSLGASPERDVPHKTALDKLRALFQPKTNLSDQQILWAVAARTVEPEAEFSDFDQTHFADLPNVAKPFTQTIQITERWHEWRNYQTKQMERSPSWRELTITFPKLPDTLRPVLLYSNDLSERQNSSWAYHSLDSVDVAYWNSLLPQQPESLFTVVAKYGSLSSETSPAVAPALACMLQPGFRIRTMSMLVLATGLLAKKRETGTLAAEVLIHHFGEQTLDAVQLGDRLGWLLADNYAPLQRLADALNLVRDVSPLHNQALLLLLDALFARLAEAAELPKNTKKLLELYIDLLVKRQATPPAETVTTLKMWQQIASLKTTCAAILQKA</sequence>
<dbReference type="Pfam" id="PF25149">
    <property type="entry name" value="DUF7825"/>
    <property type="match status" value="1"/>
</dbReference>
<dbReference type="RefSeq" id="WP_190893274.1">
    <property type="nucleotide sequence ID" value="NZ_JACWZY010000063.1"/>
</dbReference>
<protein>
    <submittedName>
        <fullName evidence="2">WGR domain-containing protein</fullName>
    </submittedName>
</protein>
<dbReference type="InterPro" id="IPR049809">
    <property type="entry name" value="YehF/YfeS-like_WGR"/>
</dbReference>
<gene>
    <name evidence="2" type="ORF">IC229_33845</name>
</gene>
<keyword evidence="3" id="KW-1185">Reference proteome</keyword>
<evidence type="ECO:0000313" key="3">
    <source>
        <dbReference type="Proteomes" id="UP000598820"/>
    </source>
</evidence>
<dbReference type="Pfam" id="PF05406">
    <property type="entry name" value="WGR"/>
    <property type="match status" value="1"/>
</dbReference>
<accession>A0A927AWG9</accession>
<comment type="caution">
    <text evidence="2">The sequence shown here is derived from an EMBL/GenBank/DDBJ whole genome shotgun (WGS) entry which is preliminary data.</text>
</comment>
<dbReference type="InterPro" id="IPR056726">
    <property type="entry name" value="DUF7824"/>
</dbReference>
<dbReference type="SMART" id="SM00773">
    <property type="entry name" value="WGR"/>
    <property type="match status" value="1"/>
</dbReference>
<proteinExistence type="predicted"/>
<dbReference type="Pfam" id="PF20103">
    <property type="entry name" value="DUF6493"/>
    <property type="match status" value="1"/>
</dbReference>
<dbReference type="InterPro" id="IPR045472">
    <property type="entry name" value="DUF6493"/>
</dbReference>
<dbReference type="InterPro" id="IPR036930">
    <property type="entry name" value="WGR_dom_sf"/>
</dbReference>
<name>A0A927AWG9_9BACT</name>
<dbReference type="InterPro" id="IPR050458">
    <property type="entry name" value="LolB"/>
</dbReference>
<dbReference type="SUPFAM" id="SSF142921">
    <property type="entry name" value="WGR domain-like"/>
    <property type="match status" value="1"/>
</dbReference>
<feature type="domain" description="WGR" evidence="1">
    <location>
        <begin position="1"/>
        <end position="78"/>
    </location>
</feature>
<dbReference type="AlphaFoldDB" id="A0A927AWG9"/>
<dbReference type="PANTHER" id="PTHR30634:SF13">
    <property type="entry name" value="PROTEIN YEHF"/>
    <property type="match status" value="1"/>
</dbReference>
<dbReference type="Gene3D" id="2.20.140.10">
    <property type="entry name" value="WGR domain"/>
    <property type="match status" value="1"/>
</dbReference>
<organism evidence="2 3">
    <name type="scientific">Spirosoma profusum</name>
    <dbReference type="NCBI Taxonomy" id="2771354"/>
    <lineage>
        <taxon>Bacteria</taxon>
        <taxon>Pseudomonadati</taxon>
        <taxon>Bacteroidota</taxon>
        <taxon>Cytophagia</taxon>
        <taxon>Cytophagales</taxon>
        <taxon>Cytophagaceae</taxon>
        <taxon>Spirosoma</taxon>
    </lineage>
</organism>
<dbReference type="CDD" id="cd07996">
    <property type="entry name" value="WGR_MMR_like"/>
    <property type="match status" value="1"/>
</dbReference>
<dbReference type="Pfam" id="PF25148">
    <property type="entry name" value="DUF7824"/>
    <property type="match status" value="1"/>
</dbReference>
<evidence type="ECO:0000313" key="2">
    <source>
        <dbReference type="EMBL" id="MBD2705641.1"/>
    </source>
</evidence>
<dbReference type="PROSITE" id="PS51977">
    <property type="entry name" value="WGR"/>
    <property type="match status" value="1"/>
</dbReference>
<dbReference type="EMBL" id="JACWZY010000063">
    <property type="protein sequence ID" value="MBD2705641.1"/>
    <property type="molecule type" value="Genomic_DNA"/>
</dbReference>
<reference evidence="2" key="1">
    <citation type="submission" date="2020-09" db="EMBL/GenBank/DDBJ databases">
        <authorList>
            <person name="Kim M.K."/>
        </authorList>
    </citation>
    <scope>NUCLEOTIDE SEQUENCE</scope>
    <source>
        <strain evidence="2">BT702</strain>
    </source>
</reference>
<evidence type="ECO:0000259" key="1">
    <source>
        <dbReference type="PROSITE" id="PS51977"/>
    </source>
</evidence>
<dbReference type="InterPro" id="IPR008893">
    <property type="entry name" value="WGR_domain"/>
</dbReference>
<dbReference type="InterPro" id="IPR056727">
    <property type="entry name" value="DUF7825"/>
</dbReference>
<dbReference type="Proteomes" id="UP000598820">
    <property type="component" value="Unassembled WGS sequence"/>
</dbReference>
<dbReference type="PANTHER" id="PTHR30634">
    <property type="entry name" value="OUTER MEMBRANE LOLAB LIPOPROTEIN INSERTION APPARATUS"/>
    <property type="match status" value="1"/>
</dbReference>